<sequence length="219" mass="24755">MLKARYFPNSDFLAALRGSLPSLTWQSLLLGRDLLRLGLRWHIGDGRLVNIYGDSWVPYDRVFTIQLIPNLPSTSQVCDLITASGRWDVGKIYDTFSFPEAEAILSIPLMGDTLVWEAFDFPSDFRLFNISDAGTWVDAAWTLIPSDKQSLFVFTVWVLWNERNGVLFGSQPPPPPGILVQCAKDYDDEFNGLLLSIIRVYLPRFVMLSGSLLRIGVYS</sequence>
<reference evidence="1 2" key="1">
    <citation type="journal article" date="2022" name="G3 (Bethesda)">
        <title>Whole-genome sequence and methylome profiling of the almond [Prunus dulcis (Mill.) D.A. Webb] cultivar 'Nonpareil'.</title>
        <authorList>
            <person name="D'Amico-Willman K.M."/>
            <person name="Ouma W.Z."/>
            <person name="Meulia T."/>
            <person name="Sideli G.M."/>
            <person name="Gradziel T.M."/>
            <person name="Fresnedo-Ramirez J."/>
        </authorList>
    </citation>
    <scope>NUCLEOTIDE SEQUENCE [LARGE SCALE GENOMIC DNA]</scope>
    <source>
        <strain evidence="1">Clone GOH B32 T37-40</strain>
    </source>
</reference>
<evidence type="ECO:0000313" key="1">
    <source>
        <dbReference type="EMBL" id="KAI5338395.1"/>
    </source>
</evidence>
<accession>A0AAD4ZA01</accession>
<evidence type="ECO:0000313" key="2">
    <source>
        <dbReference type="Proteomes" id="UP001054821"/>
    </source>
</evidence>
<gene>
    <name evidence="1" type="ORF">L3X38_017666</name>
</gene>
<dbReference type="EMBL" id="JAJFAZ020000003">
    <property type="protein sequence ID" value="KAI5338395.1"/>
    <property type="molecule type" value="Genomic_DNA"/>
</dbReference>
<keyword evidence="2" id="KW-1185">Reference proteome</keyword>
<name>A0AAD4ZA01_PRUDU</name>
<comment type="caution">
    <text evidence="1">The sequence shown here is derived from an EMBL/GenBank/DDBJ whole genome shotgun (WGS) entry which is preliminary data.</text>
</comment>
<protein>
    <submittedName>
        <fullName evidence="1">Uncharacterized protein</fullName>
    </submittedName>
</protein>
<dbReference type="AlphaFoldDB" id="A0AAD4ZA01"/>
<organism evidence="1 2">
    <name type="scientific">Prunus dulcis</name>
    <name type="common">Almond</name>
    <name type="synonym">Amygdalus dulcis</name>
    <dbReference type="NCBI Taxonomy" id="3755"/>
    <lineage>
        <taxon>Eukaryota</taxon>
        <taxon>Viridiplantae</taxon>
        <taxon>Streptophyta</taxon>
        <taxon>Embryophyta</taxon>
        <taxon>Tracheophyta</taxon>
        <taxon>Spermatophyta</taxon>
        <taxon>Magnoliopsida</taxon>
        <taxon>eudicotyledons</taxon>
        <taxon>Gunneridae</taxon>
        <taxon>Pentapetalae</taxon>
        <taxon>rosids</taxon>
        <taxon>fabids</taxon>
        <taxon>Rosales</taxon>
        <taxon>Rosaceae</taxon>
        <taxon>Amygdaloideae</taxon>
        <taxon>Amygdaleae</taxon>
        <taxon>Prunus</taxon>
    </lineage>
</organism>
<dbReference type="Proteomes" id="UP001054821">
    <property type="component" value="Chromosome 3"/>
</dbReference>
<proteinExistence type="predicted"/>